<comment type="subcellular location">
    <subcellularLocation>
        <location evidence="1">Endomembrane system</location>
        <topology evidence="1">Multi-pass membrane protein</topology>
    </subcellularLocation>
</comment>
<dbReference type="PANTHER" id="PTHR43847">
    <property type="entry name" value="BLL3993 PROTEIN"/>
    <property type="match status" value="1"/>
</dbReference>
<comment type="caution">
    <text evidence="6">The sequence shown here is derived from an EMBL/GenBank/DDBJ whole genome shotgun (WGS) entry which is preliminary data.</text>
</comment>
<dbReference type="Pfam" id="PF04191">
    <property type="entry name" value="PEMT"/>
    <property type="match status" value="1"/>
</dbReference>
<protein>
    <submittedName>
        <fullName evidence="6">Isoprenylcysteine carboxyl methyltransferase</fullName>
    </submittedName>
</protein>
<evidence type="ECO:0000256" key="3">
    <source>
        <dbReference type="ARBA" id="ARBA00022989"/>
    </source>
</evidence>
<keyword evidence="4 5" id="KW-0472">Membrane</keyword>
<dbReference type="AlphaFoldDB" id="A0A133XFA2"/>
<evidence type="ECO:0000256" key="2">
    <source>
        <dbReference type="ARBA" id="ARBA00022692"/>
    </source>
</evidence>
<proteinExistence type="predicted"/>
<dbReference type="EMBL" id="LODL01000035">
    <property type="protein sequence ID" value="KXB29627.1"/>
    <property type="molecule type" value="Genomic_DNA"/>
</dbReference>
<feature type="transmembrane region" description="Helical" evidence="5">
    <location>
        <begin position="34"/>
        <end position="52"/>
    </location>
</feature>
<dbReference type="RefSeq" id="WP_066885618.1">
    <property type="nucleotide sequence ID" value="NZ_LODL01000035.1"/>
</dbReference>
<accession>A0A133XFA2</accession>
<reference evidence="6 7" key="1">
    <citation type="submission" date="2015-12" db="EMBL/GenBank/DDBJ databases">
        <title>Nitrous oxide reduction kinetics distinguish bacteria harboring typical versus atypical NosZ.</title>
        <authorList>
            <person name="Yoon S."/>
            <person name="Nissen S."/>
            <person name="Park D."/>
            <person name="Sanford R.A."/>
            <person name="Loeffler F.E."/>
        </authorList>
    </citation>
    <scope>NUCLEOTIDE SEQUENCE [LARGE SCALE GENOMIC DNA]</scope>
    <source>
        <strain evidence="6 7">ATCC BAA-841</strain>
    </source>
</reference>
<dbReference type="Gene3D" id="1.20.120.1630">
    <property type="match status" value="1"/>
</dbReference>
<evidence type="ECO:0000256" key="1">
    <source>
        <dbReference type="ARBA" id="ARBA00004127"/>
    </source>
</evidence>
<name>A0A133XFA2_9RHOO</name>
<keyword evidence="7" id="KW-1185">Reference proteome</keyword>
<keyword evidence="6" id="KW-0808">Transferase</keyword>
<feature type="transmembrane region" description="Helical" evidence="5">
    <location>
        <begin position="6"/>
        <end position="22"/>
    </location>
</feature>
<feature type="transmembrane region" description="Helical" evidence="5">
    <location>
        <begin position="64"/>
        <end position="84"/>
    </location>
</feature>
<evidence type="ECO:0000313" key="6">
    <source>
        <dbReference type="EMBL" id="KXB29627.1"/>
    </source>
</evidence>
<dbReference type="GO" id="GO:0032259">
    <property type="term" value="P:methylation"/>
    <property type="evidence" value="ECO:0007669"/>
    <property type="project" value="UniProtKB-KW"/>
</dbReference>
<evidence type="ECO:0000256" key="4">
    <source>
        <dbReference type="ARBA" id="ARBA00023136"/>
    </source>
</evidence>
<dbReference type="Proteomes" id="UP000070186">
    <property type="component" value="Unassembled WGS sequence"/>
</dbReference>
<dbReference type="GO" id="GO:0008168">
    <property type="term" value="F:methyltransferase activity"/>
    <property type="evidence" value="ECO:0007669"/>
    <property type="project" value="UniProtKB-KW"/>
</dbReference>
<organism evidence="6 7">
    <name type="scientific">Dechloromonas denitrificans</name>
    <dbReference type="NCBI Taxonomy" id="281362"/>
    <lineage>
        <taxon>Bacteria</taxon>
        <taxon>Pseudomonadati</taxon>
        <taxon>Pseudomonadota</taxon>
        <taxon>Betaproteobacteria</taxon>
        <taxon>Rhodocyclales</taxon>
        <taxon>Azonexaceae</taxon>
        <taxon>Dechloromonas</taxon>
    </lineage>
</organism>
<dbReference type="STRING" id="281362.AT959_16975"/>
<dbReference type="GO" id="GO:0012505">
    <property type="term" value="C:endomembrane system"/>
    <property type="evidence" value="ECO:0007669"/>
    <property type="project" value="UniProtKB-SubCell"/>
</dbReference>
<dbReference type="InterPro" id="IPR052527">
    <property type="entry name" value="Metal_cation-efflux_comp"/>
</dbReference>
<dbReference type="InterPro" id="IPR007318">
    <property type="entry name" value="Phopholipid_MeTrfase"/>
</dbReference>
<keyword evidence="2 5" id="KW-0812">Transmembrane</keyword>
<sequence>MTSDLSDLTLFIIGTVTLVWLSRKSLRRPGRHGFYRFFAWEMILGLVLLNRGPWGENPASLHQSVSWGLMLLSILLVVLGHNALRRQGAASEARDDDALYAFEKTTALVTGGIFQYIRHPMYTSLLALAWGAYFQAPSWPGTALAALASLLLLLTAKADENECLAYFGQPYADYMQRTRRFIPYLF</sequence>
<gene>
    <name evidence="6" type="ORF">AT959_16975</name>
</gene>
<keyword evidence="3 5" id="KW-1133">Transmembrane helix</keyword>
<dbReference type="PANTHER" id="PTHR43847:SF1">
    <property type="entry name" value="BLL3993 PROTEIN"/>
    <property type="match status" value="1"/>
</dbReference>
<keyword evidence="6" id="KW-0489">Methyltransferase</keyword>
<evidence type="ECO:0000256" key="5">
    <source>
        <dbReference type="SAM" id="Phobius"/>
    </source>
</evidence>
<evidence type="ECO:0000313" key="7">
    <source>
        <dbReference type="Proteomes" id="UP000070186"/>
    </source>
</evidence>